<reference evidence="3 5" key="2">
    <citation type="submission" date="2019-07" db="EMBL/GenBank/DDBJ databases">
        <title>Genomic Encyclopedia of Archaeal and Bacterial Type Strains, Phase II (KMG-II): from individual species to whole genera.</title>
        <authorList>
            <person name="Goeker M."/>
        </authorList>
    </citation>
    <scope>NUCLEOTIDE SEQUENCE [LARGE SCALE GENOMIC DNA]</scope>
    <source>
        <strain evidence="3 5">DSM 3754</strain>
    </source>
</reference>
<reference evidence="2" key="3">
    <citation type="journal article" name="MicrobiologyOpen">
        <title>Whole-genome comparison between the type strain of Halobacterium salinarum (DSM 3754(T)) and the laboratory strains R1 and NRC-1.</title>
        <authorList>
            <person name="Pfeiffer F."/>
            <person name="Losensky G."/>
            <person name="Marchfelder A."/>
            <person name="Habermann B."/>
            <person name="Dyall-Smith M."/>
        </authorList>
    </citation>
    <scope>NUCLEOTIDE SEQUENCE</scope>
    <source>
        <strain evidence="2">91-R6</strain>
    </source>
</reference>
<name>A0A4D6GQW6_HALS9</name>
<proteinExistence type="inferred from homology"/>
<protein>
    <submittedName>
        <fullName evidence="2">KEOPS complex subunit Pcc1</fullName>
    </submittedName>
</protein>
<dbReference type="Gene3D" id="3.30.310.50">
    <property type="entry name" value="Alpha-D-phosphohexomutase, C-terminal domain"/>
    <property type="match status" value="1"/>
</dbReference>
<reference evidence="2 4" key="1">
    <citation type="journal article" date="2019" name="Microbiol. Resour. Announc.">
        <title>The Genome Sequence of the Halobacterium salinarum Type Strain Is Closely Related to That of Laboratory Strains NRC-1 and R1.</title>
        <authorList>
            <person name="Pfeiffer F."/>
            <person name="Marchfelder A."/>
            <person name="Habermann B."/>
            <person name="Dyall-Smith M.L."/>
        </authorList>
    </citation>
    <scope>NUCLEOTIDE SEQUENCE [LARGE SCALE GENOMIC DNA]</scope>
    <source>
        <strain evidence="2">91-R6</strain>
        <strain evidence="4">ATCC 33171 / DSM 3754 / JCM 8978 / NBRC 102687 / NCIMB 764 / 91-R6</strain>
    </source>
</reference>
<evidence type="ECO:0000313" key="4">
    <source>
        <dbReference type="Proteomes" id="UP000296216"/>
    </source>
</evidence>
<dbReference type="EMBL" id="CP038631">
    <property type="protein sequence ID" value="QCC44110.1"/>
    <property type="molecule type" value="Genomic_DNA"/>
</dbReference>
<gene>
    <name evidence="2" type="primary">pcc1</name>
    <name evidence="3" type="ORF">APQ99_01483</name>
    <name evidence="2" type="ORF">HBSAL_01900</name>
</gene>
<organism evidence="2 4">
    <name type="scientific">Halobacterium salinarum (strain ATCC 33171 / DSM 3754 / JCM 8978 / NBRC 102687 / NCIMB 764 / 91-R6)</name>
    <dbReference type="NCBI Taxonomy" id="2597657"/>
    <lineage>
        <taxon>Archaea</taxon>
        <taxon>Methanobacteriati</taxon>
        <taxon>Methanobacteriota</taxon>
        <taxon>Stenosarchaea group</taxon>
        <taxon>Halobacteria</taxon>
        <taxon>Halobacteriales</taxon>
        <taxon>Halobacteriaceae</taxon>
        <taxon>Halobacterium</taxon>
    </lineage>
</organism>
<sequence>MPSHSTELVFRYDSTAVASIVASSVAVSAGDIDGERSRATVSRDGATVTVVVDATDLTALRAGQNTWLTLVEVAERAAAPSAAGP</sequence>
<evidence type="ECO:0000313" key="3">
    <source>
        <dbReference type="EMBL" id="TYO76842.1"/>
    </source>
</evidence>
<dbReference type="EMBL" id="VRYN01000002">
    <property type="protein sequence ID" value="TYO76842.1"/>
    <property type="molecule type" value="Genomic_DNA"/>
</dbReference>
<comment type="similarity">
    <text evidence="1">Belongs to the CTAG/PCC1 family.</text>
</comment>
<dbReference type="RefSeq" id="WP_012289126.1">
    <property type="nucleotide sequence ID" value="NZ_VRYN01000002.1"/>
</dbReference>
<dbReference type="Proteomes" id="UP000296216">
    <property type="component" value="Chromosome"/>
</dbReference>
<dbReference type="AlphaFoldDB" id="A0A4D6GQW6"/>
<evidence type="ECO:0000313" key="5">
    <source>
        <dbReference type="Proteomes" id="UP000323075"/>
    </source>
</evidence>
<dbReference type="NCBIfam" id="NF011470">
    <property type="entry name" value="PRK14887.1"/>
    <property type="match status" value="1"/>
</dbReference>
<dbReference type="InterPro" id="IPR015419">
    <property type="entry name" value="CTAG/Pcc1"/>
</dbReference>
<dbReference type="Proteomes" id="UP000323075">
    <property type="component" value="Unassembled WGS sequence"/>
</dbReference>
<accession>A0A4D6GQW6</accession>
<evidence type="ECO:0000313" key="2">
    <source>
        <dbReference type="EMBL" id="QCC44110.1"/>
    </source>
</evidence>
<evidence type="ECO:0000256" key="1">
    <source>
        <dbReference type="ARBA" id="ARBA00007073"/>
    </source>
</evidence>
<dbReference type="Pfam" id="PF09341">
    <property type="entry name" value="Pcc1"/>
    <property type="match status" value="1"/>
</dbReference>
<dbReference type="GeneID" id="68693201"/>